<accession>A0ABP9N839</accession>
<proteinExistence type="predicted"/>
<dbReference type="EMBL" id="BAABJO010000001">
    <property type="protein sequence ID" value="GAA5110380.1"/>
    <property type="molecule type" value="Genomic_DNA"/>
</dbReference>
<dbReference type="Pfam" id="PF05685">
    <property type="entry name" value="Uma2"/>
    <property type="match status" value="1"/>
</dbReference>
<keyword evidence="2" id="KW-0378">Hydrolase</keyword>
<dbReference type="SUPFAM" id="SSF52980">
    <property type="entry name" value="Restriction endonuclease-like"/>
    <property type="match status" value="1"/>
</dbReference>
<keyword evidence="2" id="KW-0540">Nuclease</keyword>
<sequence length="192" mass="20718">MTIQPVAPRHLLTVAEYLEIGEIELGYSELVEGRLLMSPSPAPDHNSAGLELAVVLRAGLPEGMRVILDIDVDLQLAPPDAPGTVRRPDLVVVREEAVQRVRHDGGVLRASDVLLVVEVVSPGSTRTDYVHKRGEYADAGIPHYWIVDPTEPISVLACHLAGEFGYADGGSVTGRFAATDPFPVEIDLEALR</sequence>
<dbReference type="GO" id="GO:0004519">
    <property type="term" value="F:endonuclease activity"/>
    <property type="evidence" value="ECO:0007669"/>
    <property type="project" value="UniProtKB-KW"/>
</dbReference>
<name>A0ABP9N839_9PSEU</name>
<evidence type="ECO:0000259" key="1">
    <source>
        <dbReference type="Pfam" id="PF05685"/>
    </source>
</evidence>
<reference evidence="3" key="1">
    <citation type="journal article" date="2019" name="Int. J. Syst. Evol. Microbiol.">
        <title>The Global Catalogue of Microorganisms (GCM) 10K type strain sequencing project: providing services to taxonomists for standard genome sequencing and annotation.</title>
        <authorList>
            <consortium name="The Broad Institute Genomics Platform"/>
            <consortium name="The Broad Institute Genome Sequencing Center for Infectious Disease"/>
            <person name="Wu L."/>
            <person name="Ma J."/>
        </authorList>
    </citation>
    <scope>NUCLEOTIDE SEQUENCE [LARGE SCALE GENOMIC DNA]</scope>
    <source>
        <strain evidence="3">JCM 18302</strain>
    </source>
</reference>
<dbReference type="Proteomes" id="UP001500804">
    <property type="component" value="Unassembled WGS sequence"/>
</dbReference>
<protein>
    <submittedName>
        <fullName evidence="2">Uma2 family endonuclease</fullName>
    </submittedName>
</protein>
<dbReference type="RefSeq" id="WP_345602569.1">
    <property type="nucleotide sequence ID" value="NZ_BAABJO010000001.1"/>
</dbReference>
<dbReference type="InterPro" id="IPR011335">
    <property type="entry name" value="Restrct_endonuc-II-like"/>
</dbReference>
<organism evidence="2 3">
    <name type="scientific">Pseudonocardia adelaidensis</name>
    <dbReference type="NCBI Taxonomy" id="648754"/>
    <lineage>
        <taxon>Bacteria</taxon>
        <taxon>Bacillati</taxon>
        <taxon>Actinomycetota</taxon>
        <taxon>Actinomycetes</taxon>
        <taxon>Pseudonocardiales</taxon>
        <taxon>Pseudonocardiaceae</taxon>
        <taxon>Pseudonocardia</taxon>
    </lineage>
</organism>
<dbReference type="Gene3D" id="3.90.1570.10">
    <property type="entry name" value="tt1808, chain A"/>
    <property type="match status" value="1"/>
</dbReference>
<dbReference type="CDD" id="cd06260">
    <property type="entry name" value="DUF820-like"/>
    <property type="match status" value="1"/>
</dbReference>
<dbReference type="PANTHER" id="PTHR35400:SF3">
    <property type="entry name" value="SLL1072 PROTEIN"/>
    <property type="match status" value="1"/>
</dbReference>
<feature type="domain" description="Putative restriction endonuclease" evidence="1">
    <location>
        <begin position="16"/>
        <end position="152"/>
    </location>
</feature>
<keyword evidence="3" id="KW-1185">Reference proteome</keyword>
<evidence type="ECO:0000313" key="2">
    <source>
        <dbReference type="EMBL" id="GAA5110380.1"/>
    </source>
</evidence>
<comment type="caution">
    <text evidence="2">The sequence shown here is derived from an EMBL/GenBank/DDBJ whole genome shotgun (WGS) entry which is preliminary data.</text>
</comment>
<gene>
    <name evidence="2" type="ORF">GCM10023320_02070</name>
</gene>
<evidence type="ECO:0000313" key="3">
    <source>
        <dbReference type="Proteomes" id="UP001500804"/>
    </source>
</evidence>
<dbReference type="InterPro" id="IPR008538">
    <property type="entry name" value="Uma2"/>
</dbReference>
<dbReference type="PANTHER" id="PTHR35400">
    <property type="entry name" value="SLR1083 PROTEIN"/>
    <property type="match status" value="1"/>
</dbReference>
<keyword evidence="2" id="KW-0255">Endonuclease</keyword>
<dbReference type="InterPro" id="IPR012296">
    <property type="entry name" value="Nuclease_put_TT1808"/>
</dbReference>